<dbReference type="Pfam" id="PF10551">
    <property type="entry name" value="MULE"/>
    <property type="match status" value="1"/>
</dbReference>
<feature type="domain" description="FLYWCH-type" evidence="4">
    <location>
        <begin position="7"/>
        <end position="64"/>
    </location>
</feature>
<evidence type="ECO:0000256" key="2">
    <source>
        <dbReference type="ARBA" id="ARBA00022771"/>
    </source>
</evidence>
<evidence type="ECO:0000313" key="7">
    <source>
        <dbReference type="EMBL" id="CAF1293066.1"/>
    </source>
</evidence>
<sequence length="377" mass="43628">MQISISFLKSNKGKTLLLLNQYLFKCNKTTHSKKYWTCIERGCGVSVQTDLNDQFLLINGDHNHVVNPDLIEAKVLKEKMKHRILTETTSLTQIYDQEIANAKLSEATAAQFPTVIEYRSNMSKTRRKITPVIPTSCVFEIPTSYQETLSQKRFLLMDFFLKRGKERVIVYSTNQQLHLLFNSEEIFIDGTFHVAPGGFEQVFLIHVHHFGQGLPVVFCLMPNRRAATYSELFQRLKQEATAMGKQFEPRRIISDFEAALIPVIRQEFPTATHTGCMFHFNQNIHRKIMGLGLGTDYAQDASIREQCKQLMALCLMPISEVEYQFKRIRTIASPSLDDLFTYFYRQWIDGNVPLSMWNFYDLNHRTNNICEGSLKNL</sequence>
<evidence type="ECO:0000313" key="8">
    <source>
        <dbReference type="Proteomes" id="UP000663854"/>
    </source>
</evidence>
<dbReference type="Gene3D" id="2.20.25.240">
    <property type="match status" value="1"/>
</dbReference>
<evidence type="ECO:0000259" key="4">
    <source>
        <dbReference type="Pfam" id="PF04500"/>
    </source>
</evidence>
<dbReference type="GO" id="GO:0008270">
    <property type="term" value="F:zinc ion binding"/>
    <property type="evidence" value="ECO:0007669"/>
    <property type="project" value="UniProtKB-KW"/>
</dbReference>
<name>A0A814NS70_9BILA</name>
<evidence type="ECO:0000256" key="1">
    <source>
        <dbReference type="ARBA" id="ARBA00022723"/>
    </source>
</evidence>
<dbReference type="EMBL" id="CAJNOL010001124">
    <property type="protein sequence ID" value="CAF1293066.1"/>
    <property type="molecule type" value="Genomic_DNA"/>
</dbReference>
<dbReference type="Proteomes" id="UP000663870">
    <property type="component" value="Unassembled WGS sequence"/>
</dbReference>
<keyword evidence="2" id="KW-0863">Zinc-finger</keyword>
<reference evidence="6" key="1">
    <citation type="submission" date="2021-02" db="EMBL/GenBank/DDBJ databases">
        <authorList>
            <person name="Nowell W R."/>
        </authorList>
    </citation>
    <scope>NUCLEOTIDE SEQUENCE</scope>
</reference>
<organism evidence="6 8">
    <name type="scientific">Rotaria sordida</name>
    <dbReference type="NCBI Taxonomy" id="392033"/>
    <lineage>
        <taxon>Eukaryota</taxon>
        <taxon>Metazoa</taxon>
        <taxon>Spiralia</taxon>
        <taxon>Gnathifera</taxon>
        <taxon>Rotifera</taxon>
        <taxon>Eurotatoria</taxon>
        <taxon>Bdelloidea</taxon>
        <taxon>Philodinida</taxon>
        <taxon>Philodinidae</taxon>
        <taxon>Rotaria</taxon>
    </lineage>
</organism>
<dbReference type="PANTHER" id="PTHR47160:SF10">
    <property type="entry name" value="MULE TRANSPOSASE DOMAIN-CONTAINING PROTEIN"/>
    <property type="match status" value="1"/>
</dbReference>
<evidence type="ECO:0000313" key="9">
    <source>
        <dbReference type="Proteomes" id="UP000663870"/>
    </source>
</evidence>
<evidence type="ECO:0008006" key="10">
    <source>
        <dbReference type="Google" id="ProtNLM"/>
    </source>
</evidence>
<comment type="caution">
    <text evidence="6">The sequence shown here is derived from an EMBL/GenBank/DDBJ whole genome shotgun (WGS) entry which is preliminary data.</text>
</comment>
<keyword evidence="3" id="KW-0862">Zinc</keyword>
<keyword evidence="9" id="KW-1185">Reference proteome</keyword>
<proteinExistence type="predicted"/>
<evidence type="ECO:0000259" key="5">
    <source>
        <dbReference type="Pfam" id="PF10551"/>
    </source>
</evidence>
<dbReference type="Proteomes" id="UP000663854">
    <property type="component" value="Unassembled WGS sequence"/>
</dbReference>
<dbReference type="PANTHER" id="PTHR47160">
    <property type="entry name" value="PUTATIVE-RELATED"/>
    <property type="match status" value="1"/>
</dbReference>
<protein>
    <recommendedName>
        <fullName evidence="10">MULE transposase domain-containing protein</fullName>
    </recommendedName>
</protein>
<evidence type="ECO:0000256" key="3">
    <source>
        <dbReference type="ARBA" id="ARBA00022833"/>
    </source>
</evidence>
<evidence type="ECO:0000313" key="6">
    <source>
        <dbReference type="EMBL" id="CAF1095135.1"/>
    </source>
</evidence>
<dbReference type="InterPro" id="IPR018289">
    <property type="entry name" value="MULE_transposase_dom"/>
</dbReference>
<dbReference type="AlphaFoldDB" id="A0A814NS70"/>
<dbReference type="InterPro" id="IPR007588">
    <property type="entry name" value="Znf_FLYWCH"/>
</dbReference>
<dbReference type="Pfam" id="PF04500">
    <property type="entry name" value="FLYWCH"/>
    <property type="match status" value="1"/>
</dbReference>
<feature type="domain" description="MULE transposase" evidence="5">
    <location>
        <begin position="187"/>
        <end position="283"/>
    </location>
</feature>
<gene>
    <name evidence="7" type="ORF">JXQ802_LOCUS29101</name>
    <name evidence="6" type="ORF">PYM288_LOCUS19378</name>
</gene>
<accession>A0A814NS70</accession>
<keyword evidence="1" id="KW-0479">Metal-binding</keyword>
<dbReference type="EMBL" id="CAJNOH010000644">
    <property type="protein sequence ID" value="CAF1095135.1"/>
    <property type="molecule type" value="Genomic_DNA"/>
</dbReference>